<protein>
    <submittedName>
        <fullName evidence="2">Uncharacterized protein</fullName>
    </submittedName>
</protein>
<dbReference type="RefSeq" id="WP_213753802.1">
    <property type="nucleotide sequence ID" value="NZ_JAHCQH010000012.1"/>
</dbReference>
<keyword evidence="3" id="KW-1185">Reference proteome</keyword>
<evidence type="ECO:0000313" key="3">
    <source>
        <dbReference type="Proteomes" id="UP001166585"/>
    </source>
</evidence>
<keyword evidence="1" id="KW-0472">Membrane</keyword>
<dbReference type="EMBL" id="JAHCQH010000012">
    <property type="protein sequence ID" value="MBS9475939.1"/>
    <property type="molecule type" value="Genomic_DNA"/>
</dbReference>
<proteinExistence type="predicted"/>
<comment type="caution">
    <text evidence="2">The sequence shown here is derived from an EMBL/GenBank/DDBJ whole genome shotgun (WGS) entry which is preliminary data.</text>
</comment>
<name>A0ABS5R2Q1_9HYPH</name>
<keyword evidence="1" id="KW-0812">Transmembrane</keyword>
<organism evidence="2 3">
    <name type="scientific">Ancylobacter radicis</name>
    <dbReference type="NCBI Taxonomy" id="2836179"/>
    <lineage>
        <taxon>Bacteria</taxon>
        <taxon>Pseudomonadati</taxon>
        <taxon>Pseudomonadota</taxon>
        <taxon>Alphaproteobacteria</taxon>
        <taxon>Hyphomicrobiales</taxon>
        <taxon>Xanthobacteraceae</taxon>
        <taxon>Ancylobacter</taxon>
    </lineage>
</organism>
<sequence>MDSLLRLLLRLLVVPFGIAVGMVAALIVIMVGYWQLGDLLAGVPEVEFFALADALSAAAFVMTAVVLVMWAVAAIGILFAEAFAVRSWIFHTLNGAVSAWIATQIFPPYPDTPVPFDGMLYVLGAGLAGGLAYWAVAGWNAGFWKPLGRPLAAVSPHDVSGSAPPRIPPHG</sequence>
<evidence type="ECO:0000313" key="2">
    <source>
        <dbReference type="EMBL" id="MBS9475939.1"/>
    </source>
</evidence>
<feature type="transmembrane region" description="Helical" evidence="1">
    <location>
        <begin position="7"/>
        <end position="34"/>
    </location>
</feature>
<feature type="transmembrane region" description="Helical" evidence="1">
    <location>
        <begin position="87"/>
        <end position="106"/>
    </location>
</feature>
<dbReference type="Proteomes" id="UP001166585">
    <property type="component" value="Unassembled WGS sequence"/>
</dbReference>
<feature type="transmembrane region" description="Helical" evidence="1">
    <location>
        <begin position="118"/>
        <end position="139"/>
    </location>
</feature>
<gene>
    <name evidence="2" type="ORF">KIP89_02340</name>
</gene>
<feature type="transmembrane region" description="Helical" evidence="1">
    <location>
        <begin position="54"/>
        <end position="80"/>
    </location>
</feature>
<evidence type="ECO:0000256" key="1">
    <source>
        <dbReference type="SAM" id="Phobius"/>
    </source>
</evidence>
<keyword evidence="1" id="KW-1133">Transmembrane helix</keyword>
<accession>A0ABS5R2Q1</accession>
<reference evidence="2" key="1">
    <citation type="submission" date="2021-05" db="EMBL/GenBank/DDBJ databases">
        <authorList>
            <person name="Sun Q."/>
            <person name="Inoue M."/>
        </authorList>
    </citation>
    <scope>NUCLEOTIDE SEQUENCE</scope>
    <source>
        <strain evidence="2">VKM B-3255</strain>
    </source>
</reference>